<evidence type="ECO:0000256" key="2">
    <source>
        <dbReference type="ARBA" id="ARBA00023002"/>
    </source>
</evidence>
<keyword evidence="2" id="KW-0560">Oxidoreductase</keyword>
<gene>
    <name evidence="4" type="ORF">QQX98_008432</name>
</gene>
<keyword evidence="5" id="KW-1185">Reference proteome</keyword>
<dbReference type="CDD" id="cd05233">
    <property type="entry name" value="SDR_c"/>
    <property type="match status" value="1"/>
</dbReference>
<dbReference type="EMBL" id="JAZAVJ010000153">
    <property type="protein sequence ID" value="KAK7409370.1"/>
    <property type="molecule type" value="Genomic_DNA"/>
</dbReference>
<dbReference type="InterPro" id="IPR057326">
    <property type="entry name" value="KR_dom"/>
</dbReference>
<sequence length="291" mass="31229">MANRNEIVAPEWVYFTKTHHHKPYPLISPTRPKLTAAGKNVVVTGGGTGIGRAIAIAFGQAGAKSVAILGRRVDRLEASAAEITAAGPGTRVLYESADLLQRPAVDSALKRITDKVGKIDIFVSNAGMLPEVGFVLGYDVRELTRGFELNVVGAFNAVQAFVPLAAPGAKLFNMSSGIAHIAPMPGMFVYAATKAALTKMFDYVAAENPELHVVHIQPGVVDTEINLDSSVVGEDEPGLPAAFVVWLASPEAKFLKGKFVWANWDVEELISRADEIENSMLFRVYLDGVPM</sequence>
<evidence type="ECO:0000259" key="3">
    <source>
        <dbReference type="SMART" id="SM00822"/>
    </source>
</evidence>
<dbReference type="SUPFAM" id="SSF51735">
    <property type="entry name" value="NAD(P)-binding Rossmann-fold domains"/>
    <property type="match status" value="1"/>
</dbReference>
<accession>A0ABR1GV44</accession>
<dbReference type="PANTHER" id="PTHR42901">
    <property type="entry name" value="ALCOHOL DEHYDROGENASE"/>
    <property type="match status" value="1"/>
</dbReference>
<comment type="similarity">
    <text evidence="1">Belongs to the short-chain dehydrogenases/reductases (SDR) family.</text>
</comment>
<evidence type="ECO:0000313" key="5">
    <source>
        <dbReference type="Proteomes" id="UP001498476"/>
    </source>
</evidence>
<organism evidence="4 5">
    <name type="scientific">Neonectria punicea</name>
    <dbReference type="NCBI Taxonomy" id="979145"/>
    <lineage>
        <taxon>Eukaryota</taxon>
        <taxon>Fungi</taxon>
        <taxon>Dikarya</taxon>
        <taxon>Ascomycota</taxon>
        <taxon>Pezizomycotina</taxon>
        <taxon>Sordariomycetes</taxon>
        <taxon>Hypocreomycetidae</taxon>
        <taxon>Hypocreales</taxon>
        <taxon>Nectriaceae</taxon>
        <taxon>Neonectria</taxon>
    </lineage>
</organism>
<comment type="caution">
    <text evidence="4">The sequence shown here is derived from an EMBL/GenBank/DDBJ whole genome shotgun (WGS) entry which is preliminary data.</text>
</comment>
<dbReference type="PRINTS" id="PR00081">
    <property type="entry name" value="GDHRDH"/>
</dbReference>
<feature type="domain" description="Ketoreductase" evidence="3">
    <location>
        <begin position="39"/>
        <end position="224"/>
    </location>
</feature>
<dbReference type="Pfam" id="PF00106">
    <property type="entry name" value="adh_short"/>
    <property type="match status" value="1"/>
</dbReference>
<evidence type="ECO:0000256" key="1">
    <source>
        <dbReference type="ARBA" id="ARBA00006484"/>
    </source>
</evidence>
<name>A0ABR1GV44_9HYPO</name>
<dbReference type="InterPro" id="IPR002347">
    <property type="entry name" value="SDR_fam"/>
</dbReference>
<protein>
    <recommendedName>
        <fullName evidence="3">Ketoreductase domain-containing protein</fullName>
    </recommendedName>
</protein>
<evidence type="ECO:0000313" key="4">
    <source>
        <dbReference type="EMBL" id="KAK7409370.1"/>
    </source>
</evidence>
<dbReference type="InterPro" id="IPR036291">
    <property type="entry name" value="NAD(P)-bd_dom_sf"/>
</dbReference>
<dbReference type="PANTHER" id="PTHR42901:SF1">
    <property type="entry name" value="ALCOHOL DEHYDROGENASE"/>
    <property type="match status" value="1"/>
</dbReference>
<dbReference type="Gene3D" id="3.40.50.720">
    <property type="entry name" value="NAD(P)-binding Rossmann-like Domain"/>
    <property type="match status" value="1"/>
</dbReference>
<proteinExistence type="inferred from homology"/>
<dbReference type="Proteomes" id="UP001498476">
    <property type="component" value="Unassembled WGS sequence"/>
</dbReference>
<reference evidence="4 5" key="1">
    <citation type="journal article" date="2025" name="Microbiol. Resour. Announc.">
        <title>Draft genome sequences for Neonectria magnoliae and Neonectria punicea, canker pathogens of Liriodendron tulipifera and Acer saccharum in West Virginia.</title>
        <authorList>
            <person name="Petronek H.M."/>
            <person name="Kasson M.T."/>
            <person name="Metheny A.M."/>
            <person name="Stauder C.M."/>
            <person name="Lovett B."/>
            <person name="Lynch S.C."/>
            <person name="Garnas J.R."/>
            <person name="Kasson L.R."/>
            <person name="Stajich J.E."/>
        </authorList>
    </citation>
    <scope>NUCLEOTIDE SEQUENCE [LARGE SCALE GENOMIC DNA]</scope>
    <source>
        <strain evidence="4 5">NRRL 64653</strain>
    </source>
</reference>
<dbReference type="SMART" id="SM00822">
    <property type="entry name" value="PKS_KR"/>
    <property type="match status" value="1"/>
</dbReference>